<organism evidence="2">
    <name type="scientific">freshwater metagenome</name>
    <dbReference type="NCBI Taxonomy" id="449393"/>
    <lineage>
        <taxon>unclassified sequences</taxon>
        <taxon>metagenomes</taxon>
        <taxon>ecological metagenomes</taxon>
    </lineage>
</organism>
<feature type="compositionally biased region" description="Acidic residues" evidence="1">
    <location>
        <begin position="115"/>
        <end position="125"/>
    </location>
</feature>
<feature type="region of interest" description="Disordered" evidence="1">
    <location>
        <begin position="45"/>
        <end position="144"/>
    </location>
</feature>
<gene>
    <name evidence="2" type="ORF">UFOPK2166_00989</name>
</gene>
<feature type="compositionally biased region" description="Pro residues" evidence="1">
    <location>
        <begin position="93"/>
        <end position="110"/>
    </location>
</feature>
<name>A0A6J6KZX2_9ZZZZ</name>
<protein>
    <submittedName>
        <fullName evidence="2">Unannotated protein</fullName>
    </submittedName>
</protein>
<reference evidence="2" key="1">
    <citation type="submission" date="2020-05" db="EMBL/GenBank/DDBJ databases">
        <authorList>
            <person name="Chiriac C."/>
            <person name="Salcher M."/>
            <person name="Ghai R."/>
            <person name="Kavagutti S V."/>
        </authorList>
    </citation>
    <scope>NUCLEOTIDE SEQUENCE</scope>
</reference>
<accession>A0A6J6KZX2</accession>
<dbReference type="EMBL" id="CAEZWB010000140">
    <property type="protein sequence ID" value="CAB4653983.1"/>
    <property type="molecule type" value="Genomic_DNA"/>
</dbReference>
<evidence type="ECO:0000256" key="1">
    <source>
        <dbReference type="SAM" id="MobiDB-lite"/>
    </source>
</evidence>
<feature type="region of interest" description="Disordered" evidence="1">
    <location>
        <begin position="158"/>
        <end position="188"/>
    </location>
</feature>
<dbReference type="AlphaFoldDB" id="A0A6J6KZX2"/>
<evidence type="ECO:0000313" key="2">
    <source>
        <dbReference type="EMBL" id="CAB4653983.1"/>
    </source>
</evidence>
<proteinExistence type="predicted"/>
<feature type="compositionally biased region" description="Basic and acidic residues" evidence="1">
    <location>
        <begin position="74"/>
        <end position="89"/>
    </location>
</feature>
<sequence length="188" mass="20920">MNAQALLVTLENYAQVGNERRNCLCMKHADRLSVPRGWSIDDRRESVPRLFRPPAPVKVQRDATPASGQRRKSRGDAARPKLFDRDVVHEPATAPPAPAPAPAPTPPAPAPAQVDDWEVRDDGLEETQAMQWKPSFDHTDDLGGILRPKGKLMSRAFGMDDTFSAPRPTPEVNDDELEREPFNENDIP</sequence>